<evidence type="ECO:0000259" key="1">
    <source>
        <dbReference type="Pfam" id="PF14832"/>
    </source>
</evidence>
<organism evidence="2 3">
    <name type="scientific">Colletotrichum orchidophilum</name>
    <dbReference type="NCBI Taxonomy" id="1209926"/>
    <lineage>
        <taxon>Eukaryota</taxon>
        <taxon>Fungi</taxon>
        <taxon>Dikarya</taxon>
        <taxon>Ascomycota</taxon>
        <taxon>Pezizomycotina</taxon>
        <taxon>Sordariomycetes</taxon>
        <taxon>Hypocreomycetidae</taxon>
        <taxon>Glomerellales</taxon>
        <taxon>Glomerellaceae</taxon>
        <taxon>Colletotrichum</taxon>
    </lineage>
</organism>
<dbReference type="Gene3D" id="3.30.429.10">
    <property type="entry name" value="Macrophage Migration Inhibitory Factor"/>
    <property type="match status" value="1"/>
</dbReference>
<dbReference type="AlphaFoldDB" id="A0A1G4BHN1"/>
<dbReference type="Proteomes" id="UP000176998">
    <property type="component" value="Unassembled WGS sequence"/>
</dbReference>
<sequence>MKLANFGLPATYCRTHFVELSPENIYTGGKTPKVLMTVSIYHIARDFDAPQVEVFFLKALDDKLRPILNPRGIKWESGIYEARRELWRVNRLVTTETG</sequence>
<dbReference type="Pfam" id="PF14832">
    <property type="entry name" value="Tautomerase_3"/>
    <property type="match status" value="1"/>
</dbReference>
<evidence type="ECO:0000313" key="3">
    <source>
        <dbReference type="Proteomes" id="UP000176998"/>
    </source>
</evidence>
<keyword evidence="3" id="KW-1185">Reference proteome</keyword>
<dbReference type="InterPro" id="IPR028116">
    <property type="entry name" value="Cis-CaaD-like"/>
</dbReference>
<evidence type="ECO:0000313" key="2">
    <source>
        <dbReference type="EMBL" id="OHF00846.1"/>
    </source>
</evidence>
<proteinExistence type="predicted"/>
<dbReference type="OrthoDB" id="2129288at2759"/>
<feature type="domain" description="Tautomerase cis-CaaD-like" evidence="1">
    <location>
        <begin position="5"/>
        <end position="94"/>
    </location>
</feature>
<dbReference type="GeneID" id="34557079"/>
<dbReference type="InterPro" id="IPR014347">
    <property type="entry name" value="Tautomerase/MIF_sf"/>
</dbReference>
<dbReference type="RefSeq" id="XP_022477988.1">
    <property type="nucleotide sequence ID" value="XM_022615569.1"/>
</dbReference>
<dbReference type="EMBL" id="MJBS01000024">
    <property type="protein sequence ID" value="OHF00846.1"/>
    <property type="molecule type" value="Genomic_DNA"/>
</dbReference>
<comment type="caution">
    <text evidence="2">The sequence shown here is derived from an EMBL/GenBank/DDBJ whole genome shotgun (WGS) entry which is preliminary data.</text>
</comment>
<protein>
    <recommendedName>
        <fullName evidence="1">Tautomerase cis-CaaD-like domain-containing protein</fullName>
    </recommendedName>
</protein>
<reference evidence="2 3" key="1">
    <citation type="submission" date="2016-09" db="EMBL/GenBank/DDBJ databases">
        <authorList>
            <person name="Capua I."/>
            <person name="De Benedictis P."/>
            <person name="Joannis T."/>
            <person name="Lombin L.H."/>
            <person name="Cattoli G."/>
        </authorList>
    </citation>
    <scope>NUCLEOTIDE SEQUENCE [LARGE SCALE GENOMIC DNA]</scope>
    <source>
        <strain evidence="2 3">IMI 309357</strain>
    </source>
</reference>
<accession>A0A1G4BHN1</accession>
<gene>
    <name evidence="2" type="ORF">CORC01_03920</name>
</gene>
<name>A0A1G4BHN1_9PEZI</name>